<evidence type="ECO:0000259" key="2">
    <source>
        <dbReference type="Pfam" id="PF03976"/>
    </source>
</evidence>
<keyword evidence="4" id="KW-1185">Reference proteome</keyword>
<dbReference type="NCBIfam" id="TIGR03709">
    <property type="entry name" value="PPK2_rel_1"/>
    <property type="match status" value="1"/>
</dbReference>
<dbReference type="EMBL" id="JALXMO010000019">
    <property type="protein sequence ID" value="MCT1607259.1"/>
    <property type="molecule type" value="Genomic_DNA"/>
</dbReference>
<feature type="region of interest" description="Disordered" evidence="1">
    <location>
        <begin position="14"/>
        <end position="33"/>
    </location>
</feature>
<keyword evidence="3" id="KW-0808">Transferase</keyword>
<accession>A0ABT2HRE8</accession>
<dbReference type="PANTHER" id="PTHR34383:SF3">
    <property type="entry name" value="POLYPHOSPHATE:AMP PHOSPHOTRANSFERASE"/>
    <property type="match status" value="1"/>
</dbReference>
<dbReference type="Gene3D" id="3.40.50.300">
    <property type="entry name" value="P-loop containing nucleotide triphosphate hydrolases"/>
    <property type="match status" value="1"/>
</dbReference>
<protein>
    <submittedName>
        <fullName evidence="3">Polyphosphate kinase 2 family protein</fullName>
    </submittedName>
</protein>
<evidence type="ECO:0000256" key="1">
    <source>
        <dbReference type="SAM" id="MobiDB-lite"/>
    </source>
</evidence>
<dbReference type="Proteomes" id="UP001205046">
    <property type="component" value="Unassembled WGS sequence"/>
</dbReference>
<proteinExistence type="predicted"/>
<evidence type="ECO:0000313" key="4">
    <source>
        <dbReference type="Proteomes" id="UP001205046"/>
    </source>
</evidence>
<feature type="domain" description="Polyphosphate kinase-2-related" evidence="2">
    <location>
        <begin position="130"/>
        <end position="331"/>
    </location>
</feature>
<dbReference type="GO" id="GO:0016301">
    <property type="term" value="F:kinase activity"/>
    <property type="evidence" value="ECO:0007669"/>
    <property type="project" value="UniProtKB-KW"/>
</dbReference>
<comment type="caution">
    <text evidence="3">The sequence shown here is derived from an EMBL/GenBank/DDBJ whole genome shotgun (WGS) entry which is preliminary data.</text>
</comment>
<sequence>MATRATDPLAPLDVNLSGFTGPDAGADQPFSKNPRKLWQVSRLGSPLDLEQVSTARRSGFTGGKQRGSKLLAARAGMLSELQELLWAHVAGAPIADQRAVNAALAARVPRRSPAEAQRRSELFSPEVEEQLKQLPRGPRILLVLQGMDASGKGGVVKSVGGAMNPLGVDVAAFGRPTAAQRRQHYLERVIAQLPEPGHVGVFDRSHYEDVLVPAVSGSHSEDQVAERVETLLLFEQELARRGFVIIKVMLHLSPQEQLARLLSRLDSEHKQWKYDPSDADARAQADTYLRVYAALLEATDAAYAPWHVIPADRKWYARLAVQELLIAALADLNLRWPPADYDIEAERRRLLE</sequence>
<evidence type="ECO:0000313" key="3">
    <source>
        <dbReference type="EMBL" id="MCT1607259.1"/>
    </source>
</evidence>
<dbReference type="RefSeq" id="WP_260073229.1">
    <property type="nucleotide sequence ID" value="NZ_JALXMO010000019.1"/>
</dbReference>
<dbReference type="InterPro" id="IPR022300">
    <property type="entry name" value="PPK2-rel_1"/>
</dbReference>
<name>A0ABT2HRE8_9MICC</name>
<keyword evidence="3" id="KW-0418">Kinase</keyword>
<gene>
    <name evidence="3" type="ORF">M3B43_07950</name>
</gene>
<dbReference type="InterPro" id="IPR027417">
    <property type="entry name" value="P-loop_NTPase"/>
</dbReference>
<reference evidence="3 4" key="1">
    <citation type="submission" date="2022-04" db="EMBL/GenBank/DDBJ databases">
        <title>Human microbiome associated bacterial genomes.</title>
        <authorList>
            <person name="Sandstrom S."/>
            <person name="Salamzade R."/>
            <person name="Kalan L.R."/>
        </authorList>
    </citation>
    <scope>NUCLEOTIDE SEQUENCE [LARGE SCALE GENOMIC DNA]</scope>
    <source>
        <strain evidence="4">p3-SID767</strain>
    </source>
</reference>
<dbReference type="PANTHER" id="PTHR34383">
    <property type="entry name" value="POLYPHOSPHATE:AMP PHOSPHOTRANSFERASE-RELATED"/>
    <property type="match status" value="1"/>
</dbReference>
<dbReference type="Pfam" id="PF03976">
    <property type="entry name" value="PPK2"/>
    <property type="match status" value="1"/>
</dbReference>
<dbReference type="SUPFAM" id="SSF52540">
    <property type="entry name" value="P-loop containing nucleoside triphosphate hydrolases"/>
    <property type="match status" value="1"/>
</dbReference>
<dbReference type="InterPro" id="IPR022488">
    <property type="entry name" value="PPK2-related"/>
</dbReference>
<organism evidence="3 4">
    <name type="scientific">Nesterenkonia massiliensis</name>
    <dbReference type="NCBI Taxonomy" id="1232429"/>
    <lineage>
        <taxon>Bacteria</taxon>
        <taxon>Bacillati</taxon>
        <taxon>Actinomycetota</taxon>
        <taxon>Actinomycetes</taxon>
        <taxon>Micrococcales</taxon>
        <taxon>Micrococcaceae</taxon>
        <taxon>Nesterenkonia</taxon>
    </lineage>
</organism>